<keyword evidence="1" id="KW-1133">Transmembrane helix</keyword>
<feature type="transmembrane region" description="Helical" evidence="1">
    <location>
        <begin position="146"/>
        <end position="167"/>
    </location>
</feature>
<proteinExistence type="predicted"/>
<dbReference type="InterPro" id="IPR007395">
    <property type="entry name" value="Zn_peptidase_2"/>
</dbReference>
<protein>
    <submittedName>
        <fullName evidence="2">Peptidase</fullName>
    </submittedName>
</protein>
<accession>A0A0M0KM91</accession>
<organism evidence="2">
    <name type="scientific">Halalkalibacterium halodurans</name>
    <name type="common">Bacillus halodurans</name>
    <dbReference type="NCBI Taxonomy" id="86665"/>
    <lineage>
        <taxon>Bacteria</taxon>
        <taxon>Bacillati</taxon>
        <taxon>Bacillota</taxon>
        <taxon>Bacilli</taxon>
        <taxon>Bacillales</taxon>
        <taxon>Bacillaceae</taxon>
        <taxon>Halalkalibacterium (ex Joshi et al. 2022)</taxon>
    </lineage>
</organism>
<dbReference type="RefSeq" id="WP_053431798.1">
    <property type="nucleotide sequence ID" value="NZ_CP040441.1"/>
</dbReference>
<gene>
    <name evidence="2" type="ORF">AMD02_14685</name>
</gene>
<sequence>MFFHAMDILIFAALGLALWAQSKVKGNFQKWSRVAASSNATGAQVARFILDKEGLHHVKVERSKSGTLSDHYDPRAKTVRLSDPVYQGHSISALAVAAHEVGHAIQDQHNYSMLVIRHRLFPVASIGSQLAPWLFIAGFLLEMTNLIGVGIILFSGAVLFQVVTLPVEFDASKRAKDKLLQLGLIQSREEKGIGQVLNAAALTYVASTLMAVLQLIKFIMIFRGRR</sequence>
<keyword evidence="1" id="KW-0472">Membrane</keyword>
<keyword evidence="1" id="KW-0812">Transmembrane</keyword>
<evidence type="ECO:0000313" key="2">
    <source>
        <dbReference type="EMBL" id="KOO39956.1"/>
    </source>
</evidence>
<dbReference type="EMBL" id="LILD01000001">
    <property type="protein sequence ID" value="KOO39956.1"/>
    <property type="molecule type" value="Genomic_DNA"/>
</dbReference>
<feature type="transmembrane region" description="Helical" evidence="1">
    <location>
        <begin position="120"/>
        <end position="141"/>
    </location>
</feature>
<evidence type="ECO:0000256" key="1">
    <source>
        <dbReference type="SAM" id="Phobius"/>
    </source>
</evidence>
<dbReference type="Pfam" id="PF04298">
    <property type="entry name" value="Zn_peptidase_2"/>
    <property type="match status" value="1"/>
</dbReference>
<dbReference type="PATRIC" id="fig|136160.3.peg.3407"/>
<reference evidence="2" key="1">
    <citation type="submission" date="2015-08" db="EMBL/GenBank/DDBJ databases">
        <title>Complete DNA Sequence of Pseudomonas syringae pv. actinidiae, the Causal Agent of Kiwifruit Canker Disease.</title>
        <authorList>
            <person name="Rikkerink E.H.A."/>
            <person name="Fineran P.C."/>
        </authorList>
    </citation>
    <scope>NUCLEOTIDE SEQUENCE</scope>
    <source>
        <strain evidence="2">DSM 13666</strain>
    </source>
</reference>
<comment type="caution">
    <text evidence="2">The sequence shown here is derived from an EMBL/GenBank/DDBJ whole genome shotgun (WGS) entry which is preliminary data.</text>
</comment>
<feature type="transmembrane region" description="Helical" evidence="1">
    <location>
        <begin position="201"/>
        <end position="222"/>
    </location>
</feature>
<dbReference type="GeneID" id="87596629"/>
<dbReference type="AlphaFoldDB" id="A0A0M0KM91"/>
<dbReference type="PANTHER" id="PTHR36434:SF1">
    <property type="entry name" value="MEMBRANE PROTEASE YUGP-RELATED"/>
    <property type="match status" value="1"/>
</dbReference>
<dbReference type="PANTHER" id="PTHR36434">
    <property type="entry name" value="MEMBRANE PROTEASE YUGP-RELATED"/>
    <property type="match status" value="1"/>
</dbReference>
<name>A0A0M0KM91_ALKHA</name>